<dbReference type="EMBL" id="JATAAI010000008">
    <property type="protein sequence ID" value="KAK1743719.1"/>
    <property type="molecule type" value="Genomic_DNA"/>
</dbReference>
<accession>A0AAD8YDR0</accession>
<protein>
    <submittedName>
        <fullName evidence="1">Uncharacterized protein</fullName>
    </submittedName>
</protein>
<sequence>MICFRRAIIAAAIPCIDRTAAFAPFLSLPGGVSSFHRSLDQLRPHKMSTTDTDDGNSIWETEGTMVRMTCFRVVPREAEIELESLVQPSEEVEELAWIDSTFDMEKLTVTGIMIVEDLKEKGLID</sequence>
<reference evidence="1" key="1">
    <citation type="submission" date="2023-06" db="EMBL/GenBank/DDBJ databases">
        <title>Survivors Of The Sea: Transcriptome response of Skeletonema marinoi to long-term dormancy.</title>
        <authorList>
            <person name="Pinder M.I.M."/>
            <person name="Kourtchenko O."/>
            <person name="Robertson E.K."/>
            <person name="Larsson T."/>
            <person name="Maumus F."/>
            <person name="Osuna-Cruz C.M."/>
            <person name="Vancaester E."/>
            <person name="Stenow R."/>
            <person name="Vandepoele K."/>
            <person name="Ploug H."/>
            <person name="Bruchert V."/>
            <person name="Godhe A."/>
            <person name="Topel M."/>
        </authorList>
    </citation>
    <scope>NUCLEOTIDE SEQUENCE</scope>
    <source>
        <strain evidence="1">R05AC</strain>
    </source>
</reference>
<evidence type="ECO:0000313" key="2">
    <source>
        <dbReference type="Proteomes" id="UP001224775"/>
    </source>
</evidence>
<evidence type="ECO:0000313" key="1">
    <source>
        <dbReference type="EMBL" id="KAK1743719.1"/>
    </source>
</evidence>
<organism evidence="1 2">
    <name type="scientific">Skeletonema marinoi</name>
    <dbReference type="NCBI Taxonomy" id="267567"/>
    <lineage>
        <taxon>Eukaryota</taxon>
        <taxon>Sar</taxon>
        <taxon>Stramenopiles</taxon>
        <taxon>Ochrophyta</taxon>
        <taxon>Bacillariophyta</taxon>
        <taxon>Coscinodiscophyceae</taxon>
        <taxon>Thalassiosirophycidae</taxon>
        <taxon>Thalassiosirales</taxon>
        <taxon>Skeletonemataceae</taxon>
        <taxon>Skeletonema</taxon>
        <taxon>Skeletonema marinoi-dohrnii complex</taxon>
    </lineage>
</organism>
<keyword evidence="2" id="KW-1185">Reference proteome</keyword>
<dbReference type="Proteomes" id="UP001224775">
    <property type="component" value="Unassembled WGS sequence"/>
</dbReference>
<comment type="caution">
    <text evidence="1">The sequence shown here is derived from an EMBL/GenBank/DDBJ whole genome shotgun (WGS) entry which is preliminary data.</text>
</comment>
<gene>
    <name evidence="1" type="ORF">QTG54_005316</name>
</gene>
<name>A0AAD8YDR0_9STRA</name>
<proteinExistence type="predicted"/>
<dbReference type="AlphaFoldDB" id="A0AAD8YDR0"/>